<evidence type="ECO:0000313" key="1">
    <source>
        <dbReference type="EMBL" id="MCE3051796.1"/>
    </source>
</evidence>
<evidence type="ECO:0008006" key="3">
    <source>
        <dbReference type="Google" id="ProtNLM"/>
    </source>
</evidence>
<dbReference type="Proteomes" id="UP000823775">
    <property type="component" value="Unassembled WGS sequence"/>
</dbReference>
<proteinExistence type="predicted"/>
<comment type="caution">
    <text evidence="1">The sequence shown here is derived from an EMBL/GenBank/DDBJ whole genome shotgun (WGS) entry which is preliminary data.</text>
</comment>
<gene>
    <name evidence="1" type="ORF">HAX54_050815</name>
</gene>
<keyword evidence="2" id="KW-1185">Reference proteome</keyword>
<sequence>MVGIKLVIGGLTLNISMDLHFLLGFNFQGQQPTTTTTSVKYIVSLSSANSSFRKLITGVERVNNNMVEIKLVIGGLTLNISMNLHFLLGFQVSREAADHHHCSREVHCIPLPGEFKFQVLSSRTVF</sequence>
<dbReference type="EMBL" id="JACEIK010008945">
    <property type="protein sequence ID" value="MCE3051796.1"/>
    <property type="molecule type" value="Genomic_DNA"/>
</dbReference>
<reference evidence="1 2" key="1">
    <citation type="journal article" date="2021" name="BMC Genomics">
        <title>Datura genome reveals duplications of psychoactive alkaloid biosynthetic genes and high mutation rate following tissue culture.</title>
        <authorList>
            <person name="Rajewski A."/>
            <person name="Carter-House D."/>
            <person name="Stajich J."/>
            <person name="Litt A."/>
        </authorList>
    </citation>
    <scope>NUCLEOTIDE SEQUENCE [LARGE SCALE GENOMIC DNA]</scope>
    <source>
        <strain evidence="1">AR-01</strain>
    </source>
</reference>
<accession>A0ABS8WP33</accession>
<organism evidence="1 2">
    <name type="scientific">Datura stramonium</name>
    <name type="common">Jimsonweed</name>
    <name type="synonym">Common thornapple</name>
    <dbReference type="NCBI Taxonomy" id="4076"/>
    <lineage>
        <taxon>Eukaryota</taxon>
        <taxon>Viridiplantae</taxon>
        <taxon>Streptophyta</taxon>
        <taxon>Embryophyta</taxon>
        <taxon>Tracheophyta</taxon>
        <taxon>Spermatophyta</taxon>
        <taxon>Magnoliopsida</taxon>
        <taxon>eudicotyledons</taxon>
        <taxon>Gunneridae</taxon>
        <taxon>Pentapetalae</taxon>
        <taxon>asterids</taxon>
        <taxon>lamiids</taxon>
        <taxon>Solanales</taxon>
        <taxon>Solanaceae</taxon>
        <taxon>Solanoideae</taxon>
        <taxon>Datureae</taxon>
        <taxon>Datura</taxon>
    </lineage>
</organism>
<name>A0ABS8WP33_DATST</name>
<evidence type="ECO:0000313" key="2">
    <source>
        <dbReference type="Proteomes" id="UP000823775"/>
    </source>
</evidence>
<protein>
    <recommendedName>
        <fullName evidence="3">Transmembrane protein</fullName>
    </recommendedName>
</protein>